<dbReference type="GO" id="GO:0008324">
    <property type="term" value="F:monoatomic cation transmembrane transporter activity"/>
    <property type="evidence" value="ECO:0007669"/>
    <property type="project" value="InterPro"/>
</dbReference>
<evidence type="ECO:0000256" key="1">
    <source>
        <dbReference type="ARBA" id="ARBA00004651"/>
    </source>
</evidence>
<keyword evidence="9" id="KW-1185">Reference proteome</keyword>
<comment type="subcellular location">
    <subcellularLocation>
        <location evidence="1">Cell membrane</location>
        <topology evidence="1">Multi-pass membrane protein</topology>
    </subcellularLocation>
</comment>
<dbReference type="InterPro" id="IPR003445">
    <property type="entry name" value="Cat_transpt"/>
</dbReference>
<reference evidence="8 9" key="1">
    <citation type="submission" date="2020-09" db="EMBL/GenBank/DDBJ databases">
        <title>Complete Geobacillus genomes through the use of hybrid genome assembly.</title>
        <authorList>
            <person name="Vera D.L."/>
            <person name="Venkateswaran K."/>
            <person name="Singh N.K."/>
            <person name="Landry K."/>
        </authorList>
    </citation>
    <scope>NUCLEOTIDE SEQUENCE [LARGE SCALE GENOMIC DNA]</scope>
    <source>
        <strain evidence="8 9">SURF-189</strain>
    </source>
</reference>
<dbReference type="AlphaFoldDB" id="A0A1V9BXL7"/>
<name>A0A1V9BXL7_9BACL</name>
<gene>
    <name evidence="8" type="ORF">IC807_12400</name>
</gene>
<protein>
    <submittedName>
        <fullName evidence="8">TrkH family potassium uptake protein</fullName>
    </submittedName>
</protein>
<organism evidence="8 9">
    <name type="scientific">Geobacillus zalihae</name>
    <dbReference type="NCBI Taxonomy" id="213419"/>
    <lineage>
        <taxon>Bacteria</taxon>
        <taxon>Bacillati</taxon>
        <taxon>Bacillota</taxon>
        <taxon>Bacilli</taxon>
        <taxon>Bacillales</taxon>
        <taxon>Anoxybacillaceae</taxon>
        <taxon>Geobacillus</taxon>
    </lineage>
</organism>
<keyword evidence="6" id="KW-0406">Ion transport</keyword>
<evidence type="ECO:0000313" key="9">
    <source>
        <dbReference type="Proteomes" id="UP000516388"/>
    </source>
</evidence>
<dbReference type="GO" id="GO:0030001">
    <property type="term" value="P:metal ion transport"/>
    <property type="evidence" value="ECO:0007669"/>
    <property type="project" value="UniProtKB-ARBA"/>
</dbReference>
<keyword evidence="5" id="KW-1133">Transmembrane helix</keyword>
<evidence type="ECO:0000256" key="5">
    <source>
        <dbReference type="ARBA" id="ARBA00022989"/>
    </source>
</evidence>
<dbReference type="PANTHER" id="PTHR32024:SF4">
    <property type="entry name" value="KTR SYSTEM POTASSIUM UPTAKE PROTEIN D"/>
    <property type="match status" value="1"/>
</dbReference>
<evidence type="ECO:0000256" key="6">
    <source>
        <dbReference type="ARBA" id="ARBA00023065"/>
    </source>
</evidence>
<dbReference type="KEGG" id="gza:IC807_12400"/>
<evidence type="ECO:0000313" key="8">
    <source>
        <dbReference type="EMBL" id="QNU17228.1"/>
    </source>
</evidence>
<keyword evidence="7" id="KW-0472">Membrane</keyword>
<dbReference type="GO" id="GO:0005886">
    <property type="term" value="C:plasma membrane"/>
    <property type="evidence" value="ECO:0007669"/>
    <property type="project" value="UniProtKB-SubCell"/>
</dbReference>
<keyword evidence="4" id="KW-0812">Transmembrane</keyword>
<keyword evidence="2" id="KW-0813">Transport</keyword>
<accession>A0A1V9BXL7</accession>
<dbReference type="PANTHER" id="PTHR32024">
    <property type="entry name" value="TRK SYSTEM POTASSIUM UPTAKE PROTEIN TRKG-RELATED"/>
    <property type="match status" value="1"/>
</dbReference>
<proteinExistence type="predicted"/>
<evidence type="ECO:0000256" key="2">
    <source>
        <dbReference type="ARBA" id="ARBA00022448"/>
    </source>
</evidence>
<dbReference type="Pfam" id="PF02386">
    <property type="entry name" value="TrkH"/>
    <property type="match status" value="1"/>
</dbReference>
<sequence length="450" mass="49616">MTIKRSLWLKLSTIQLIILFYLAAVAVSTVLLWLPIVHQPGVELHWIDALFTAASAISVTGLTVVSIPETFNTFGIVLLIVMMQVGGVGLMMLSTFIWLLVGKKIGFRERQLIMTDQNRLALSGLVKLTRDIFFLILAIEAVGALILGVYFLRYFPTWPEALLQAVFASVSATTNAGFDITGQSLIPFAGDYFVQVIHIILIILGAIGFPVLIEVKEFLFARDRGRYRFSLFTKLTTVTFFALVFFGTVAIYALEWSHFFAGKPWHRSLFYALFQSVSSRSGGLATMDMNEFSDPTLLLLSAMMFIGASPSSVGGGIRTTTLAVILLTVWHYAKGRSAVKVFGREIHEEDILKSFVVFIGALFLCFAAVLALSVSESSLPVVMLLFEVCSAFGTTGLSLGITSELSPFGKLVLVIVMFIGRVGIISFLWLVRGRAVKDSYHYPKERVIIG</sequence>
<dbReference type="RefSeq" id="WP_015375963.1">
    <property type="nucleotide sequence ID" value="NZ_CP061470.1"/>
</dbReference>
<keyword evidence="3" id="KW-1003">Cell membrane</keyword>
<evidence type="ECO:0000256" key="3">
    <source>
        <dbReference type="ARBA" id="ARBA00022475"/>
    </source>
</evidence>
<evidence type="ECO:0000256" key="4">
    <source>
        <dbReference type="ARBA" id="ARBA00022692"/>
    </source>
</evidence>
<dbReference type="Proteomes" id="UP000516388">
    <property type="component" value="Chromosome"/>
</dbReference>
<evidence type="ECO:0000256" key="7">
    <source>
        <dbReference type="ARBA" id="ARBA00023136"/>
    </source>
</evidence>
<dbReference type="EMBL" id="CP061470">
    <property type="protein sequence ID" value="QNU17228.1"/>
    <property type="molecule type" value="Genomic_DNA"/>
</dbReference>